<dbReference type="Pfam" id="PF02353">
    <property type="entry name" value="CMAS"/>
    <property type="match status" value="1"/>
</dbReference>
<dbReference type="Gene3D" id="3.40.50.150">
    <property type="entry name" value="Vaccinia Virus protein VP39"/>
    <property type="match status" value="1"/>
</dbReference>
<dbReference type="Proteomes" id="UP000217994">
    <property type="component" value="Unassembled WGS sequence"/>
</dbReference>
<evidence type="ECO:0000313" key="7">
    <source>
        <dbReference type="Proteomes" id="UP000217994"/>
    </source>
</evidence>
<gene>
    <name evidence="6" type="ORF">BZL54_20060</name>
</gene>
<evidence type="ECO:0000256" key="2">
    <source>
        <dbReference type="ARBA" id="ARBA00022603"/>
    </source>
</evidence>
<sequence>MTVQIQIQDAGAPARGVPYGASADAIQYHYDIGNAFLALAQERGRNYSCAMYEPGDTHEQAQIRKLDYHIAQIRARDAARVLDIGCGWGALLDRLVTVAGVKEAVGLTLSNEQLGYVGEQYRHPGIEVLLRNWQDYEPEQPFDGIISLGAFEHFAKIDEDKVEAYRHFFRKCHAFLKPGGRMSLQTMGYGDVPRDARHTDLFIAREVFPESDLPYLADIVRASEMLFEVELVRNDRHDYVKTMRAWFENLRAHRREALELAPLDVVERYERLYRTMSYSFDLGAFVLYRITFRRIEPNRIQAGSQYRAAAV</sequence>
<dbReference type="PANTHER" id="PTHR43667">
    <property type="entry name" value="CYCLOPROPANE-FATTY-ACYL-PHOSPHOLIPID SYNTHASE"/>
    <property type="match status" value="1"/>
</dbReference>
<dbReference type="GO" id="GO:0008168">
    <property type="term" value="F:methyltransferase activity"/>
    <property type="evidence" value="ECO:0007669"/>
    <property type="project" value="UniProtKB-KW"/>
</dbReference>
<name>A0A2A4FCE4_9BURK</name>
<dbReference type="RefSeq" id="WP_084910462.1">
    <property type="nucleotide sequence ID" value="NZ_CP020739.1"/>
</dbReference>
<keyword evidence="4" id="KW-0949">S-adenosyl-L-methionine</keyword>
<keyword evidence="2" id="KW-0489">Methyltransferase</keyword>
<comment type="similarity">
    <text evidence="1">Belongs to the CFA/CMAS family.</text>
</comment>
<organism evidence="6 7">
    <name type="scientific">Burkholderia ubonensis subsp. mesacidophila</name>
    <dbReference type="NCBI Taxonomy" id="265293"/>
    <lineage>
        <taxon>Bacteria</taxon>
        <taxon>Pseudomonadati</taxon>
        <taxon>Pseudomonadota</taxon>
        <taxon>Betaproteobacteria</taxon>
        <taxon>Burkholderiales</taxon>
        <taxon>Burkholderiaceae</taxon>
        <taxon>Burkholderia</taxon>
        <taxon>Burkholderia cepacia complex</taxon>
    </lineage>
</organism>
<keyword evidence="3" id="KW-0808">Transferase</keyword>
<protein>
    <submittedName>
        <fullName evidence="6">Cyclopropane-fatty-acyl-phospholipid synthase</fullName>
    </submittedName>
</protein>
<dbReference type="AlphaFoldDB" id="A0A2A4FCE4"/>
<dbReference type="CDD" id="cd02440">
    <property type="entry name" value="AdoMet_MTases"/>
    <property type="match status" value="1"/>
</dbReference>
<evidence type="ECO:0000256" key="1">
    <source>
        <dbReference type="ARBA" id="ARBA00010815"/>
    </source>
</evidence>
<dbReference type="GeneID" id="69006692"/>
<dbReference type="EMBL" id="MTZU01000058">
    <property type="protein sequence ID" value="PCE30667.1"/>
    <property type="molecule type" value="Genomic_DNA"/>
</dbReference>
<dbReference type="PIRSF" id="PIRSF003085">
    <property type="entry name" value="CMAS"/>
    <property type="match status" value="1"/>
</dbReference>
<reference evidence="6 7" key="1">
    <citation type="submission" date="2017-01" db="EMBL/GenBank/DDBJ databases">
        <title>Whole-Genome Shotgun Sequencing of Two beta-Proteobacterial Species in Search of the Bulgecin Biosynthetic Cluster.</title>
        <authorList>
            <person name="Horsman M.E."/>
            <person name="Marous D.R."/>
            <person name="Li R."/>
            <person name="Oliver R.A."/>
            <person name="Byun B."/>
            <person name="Emrich S.J."/>
            <person name="Boggess B."/>
            <person name="Townsend C.A."/>
            <person name="Mobashery S."/>
        </authorList>
    </citation>
    <scope>NUCLEOTIDE SEQUENCE [LARGE SCALE GENOMIC DNA]</scope>
    <source>
        <strain evidence="6 7">ATCC 31433</strain>
    </source>
</reference>
<dbReference type="GO" id="GO:0008610">
    <property type="term" value="P:lipid biosynthetic process"/>
    <property type="evidence" value="ECO:0007669"/>
    <property type="project" value="InterPro"/>
</dbReference>
<evidence type="ECO:0000313" key="6">
    <source>
        <dbReference type="EMBL" id="PCE30667.1"/>
    </source>
</evidence>
<dbReference type="SUPFAM" id="SSF53335">
    <property type="entry name" value="S-adenosyl-L-methionine-dependent methyltransferases"/>
    <property type="match status" value="1"/>
</dbReference>
<comment type="caution">
    <text evidence="6">The sequence shown here is derived from an EMBL/GenBank/DDBJ whole genome shotgun (WGS) entry which is preliminary data.</text>
</comment>
<dbReference type="InterPro" id="IPR050723">
    <property type="entry name" value="CFA/CMAS"/>
</dbReference>
<dbReference type="InterPro" id="IPR003333">
    <property type="entry name" value="CMAS"/>
</dbReference>
<dbReference type="PANTHER" id="PTHR43667:SF1">
    <property type="entry name" value="CYCLOPROPANE-FATTY-ACYL-PHOSPHOLIPID SYNTHASE"/>
    <property type="match status" value="1"/>
</dbReference>
<dbReference type="GO" id="GO:0032259">
    <property type="term" value="P:methylation"/>
    <property type="evidence" value="ECO:0007669"/>
    <property type="project" value="UniProtKB-KW"/>
</dbReference>
<keyword evidence="5" id="KW-0443">Lipid metabolism</keyword>
<accession>A0A2A4FCE4</accession>
<evidence type="ECO:0000256" key="3">
    <source>
        <dbReference type="ARBA" id="ARBA00022679"/>
    </source>
</evidence>
<evidence type="ECO:0000256" key="5">
    <source>
        <dbReference type="ARBA" id="ARBA00023098"/>
    </source>
</evidence>
<dbReference type="InterPro" id="IPR029063">
    <property type="entry name" value="SAM-dependent_MTases_sf"/>
</dbReference>
<proteinExistence type="inferred from homology"/>
<evidence type="ECO:0000256" key="4">
    <source>
        <dbReference type="ARBA" id="ARBA00022691"/>
    </source>
</evidence>